<feature type="domain" description="EGF-like" evidence="14">
    <location>
        <begin position="245"/>
        <end position="281"/>
    </location>
</feature>
<dbReference type="InterPro" id="IPR000152">
    <property type="entry name" value="EGF-type_Asp/Asn_hydroxyl_site"/>
</dbReference>
<evidence type="ECO:0000256" key="1">
    <source>
        <dbReference type="ARBA" id="ARBA00004479"/>
    </source>
</evidence>
<organism evidence="15 16">
    <name type="scientific">Brachionus plicatilis</name>
    <name type="common">Marine rotifer</name>
    <name type="synonym">Brachionus muelleri</name>
    <dbReference type="NCBI Taxonomy" id="10195"/>
    <lineage>
        <taxon>Eukaryota</taxon>
        <taxon>Metazoa</taxon>
        <taxon>Spiralia</taxon>
        <taxon>Gnathifera</taxon>
        <taxon>Rotifera</taxon>
        <taxon>Eurotatoria</taxon>
        <taxon>Monogononta</taxon>
        <taxon>Pseudotrocha</taxon>
        <taxon>Ploima</taxon>
        <taxon>Brachionidae</taxon>
        <taxon>Brachionus</taxon>
    </lineage>
</organism>
<dbReference type="InterPro" id="IPR001881">
    <property type="entry name" value="EGF-like_Ca-bd_dom"/>
</dbReference>
<evidence type="ECO:0000256" key="9">
    <source>
        <dbReference type="ARBA" id="ARBA00023136"/>
    </source>
</evidence>
<dbReference type="SMART" id="SM00179">
    <property type="entry name" value="EGF_CA"/>
    <property type="match status" value="6"/>
</dbReference>
<evidence type="ECO:0000256" key="13">
    <source>
        <dbReference type="SAM" id="SignalP"/>
    </source>
</evidence>
<dbReference type="EMBL" id="REGN01002049">
    <property type="protein sequence ID" value="RNA30714.1"/>
    <property type="molecule type" value="Genomic_DNA"/>
</dbReference>
<proteinExistence type="predicted"/>
<dbReference type="Pfam" id="PF12661">
    <property type="entry name" value="hEGF"/>
    <property type="match status" value="2"/>
</dbReference>
<keyword evidence="4" id="KW-0812">Transmembrane</keyword>
<dbReference type="SUPFAM" id="SSF57184">
    <property type="entry name" value="Growth factor receptor domain"/>
    <property type="match status" value="2"/>
</dbReference>
<protein>
    <submittedName>
        <fullName evidence="15">Crumbs isoform X2</fullName>
    </submittedName>
</protein>
<feature type="domain" description="EGF-like" evidence="14">
    <location>
        <begin position="359"/>
        <end position="395"/>
    </location>
</feature>
<dbReference type="PANTHER" id="PTHR12916:SF4">
    <property type="entry name" value="UNINFLATABLE, ISOFORM C"/>
    <property type="match status" value="1"/>
</dbReference>
<dbReference type="PROSITE" id="PS01186">
    <property type="entry name" value="EGF_2"/>
    <property type="match status" value="6"/>
</dbReference>
<feature type="domain" description="EGF-like" evidence="14">
    <location>
        <begin position="206"/>
        <end position="243"/>
    </location>
</feature>
<evidence type="ECO:0000256" key="12">
    <source>
        <dbReference type="PROSITE-ProRule" id="PRU00076"/>
    </source>
</evidence>
<accession>A0A3M7S4G8</accession>
<name>A0A3M7S4G8_BRAPC</name>
<dbReference type="PROSITE" id="PS50026">
    <property type="entry name" value="EGF_3"/>
    <property type="match status" value="6"/>
</dbReference>
<keyword evidence="6" id="KW-0677">Repeat</keyword>
<sequence length="546" mass="60676">MMEIVALILLCLQLGAQASDFLFTNKPIEINTSTFATNSDLPINLINNLLEKCSNKSLEDCDMCSLCQNEAFCRQKSKKPSLITSTPRLMTTLDQTNMSPYNSLAYLRSQIDFTCYCVPGYTGTYCQIDINECLSTPCSNNATCIDLINAYECRCPSGYTGENCEIDINECDSSPCNPEGGQCVDLIDGYYCNCNAGFTGPTCLVNIDECASQPCMNNATCVDQINGFECNCTNTGFDGLLCENNIDDCLNVNCQHDAACIDGINSFKCDCHPGYDGKFCEIDIDECLSSPCVYGKCWQNSDRQSLARKYLLSNGSANFKEFAEQILEISLKINFNYSNSAGYWCQCEPGYTGTYCEMKIDECQSSPCGPNGKCIDLINGYRCVCHPGYTGTTCTQNINECQMYSPCAKNTVCIDLIPDYSKATKSGTFYLDGYYCDCSNLNNELYKKNGNRDVIYAGQNCTLKLNACQSLKSKCQHDSECQSILFNSTEQDIMCLCKPGYTGKYCEYSTVFRMDGTYFVQQQIEALNDSLSVQFEFKAKLSIDLF</sequence>
<evidence type="ECO:0000256" key="2">
    <source>
        <dbReference type="ARBA" id="ARBA00022473"/>
    </source>
</evidence>
<dbReference type="FunFam" id="2.10.25.10:FF:000123">
    <property type="entry name" value="Crumbs homolog 1 (Drosophila)"/>
    <property type="match status" value="1"/>
</dbReference>
<keyword evidence="16" id="KW-1185">Reference proteome</keyword>
<keyword evidence="9" id="KW-0472">Membrane</keyword>
<dbReference type="PANTHER" id="PTHR12916">
    <property type="entry name" value="CYTOCHROME C OXIDASE POLYPEPTIDE VIC-2"/>
    <property type="match status" value="1"/>
</dbReference>
<dbReference type="CDD" id="cd00054">
    <property type="entry name" value="EGF_CA"/>
    <property type="match status" value="5"/>
</dbReference>
<feature type="chain" id="PRO_5018225007" evidence="13">
    <location>
        <begin position="19"/>
        <end position="546"/>
    </location>
</feature>
<feature type="disulfide bond" evidence="12">
    <location>
        <begin position="385"/>
        <end position="394"/>
    </location>
</feature>
<feature type="domain" description="EGF-like" evidence="14">
    <location>
        <begin position="464"/>
        <end position="507"/>
    </location>
</feature>
<feature type="disulfide bond" evidence="12">
    <location>
        <begin position="271"/>
        <end position="280"/>
    </location>
</feature>
<dbReference type="InterPro" id="IPR009030">
    <property type="entry name" value="Growth_fac_rcpt_cys_sf"/>
</dbReference>
<dbReference type="InterPro" id="IPR000742">
    <property type="entry name" value="EGF"/>
</dbReference>
<dbReference type="Pfam" id="PF00008">
    <property type="entry name" value="EGF"/>
    <property type="match status" value="4"/>
</dbReference>
<feature type="domain" description="EGF-like" evidence="14">
    <location>
        <begin position="129"/>
        <end position="165"/>
    </location>
</feature>
<gene>
    <name evidence="15" type="ORF">BpHYR1_031621</name>
</gene>
<dbReference type="PROSITE" id="PS01187">
    <property type="entry name" value="EGF_CA"/>
    <property type="match status" value="3"/>
</dbReference>
<keyword evidence="10 12" id="KW-1015">Disulfide bond</keyword>
<dbReference type="PROSITE" id="PS00010">
    <property type="entry name" value="ASX_HYDROXYL"/>
    <property type="match status" value="5"/>
</dbReference>
<dbReference type="InterPro" id="IPR013032">
    <property type="entry name" value="EGF-like_CS"/>
</dbReference>
<feature type="disulfide bond" evidence="12">
    <location>
        <begin position="194"/>
        <end position="203"/>
    </location>
</feature>
<dbReference type="FunFam" id="2.10.25.10:FF:000039">
    <property type="entry name" value="Crumbs cell polarity complex component 1"/>
    <property type="match status" value="1"/>
</dbReference>
<feature type="domain" description="EGF-like" evidence="14">
    <location>
        <begin position="167"/>
        <end position="204"/>
    </location>
</feature>
<evidence type="ECO:0000259" key="14">
    <source>
        <dbReference type="PROSITE" id="PS50026"/>
    </source>
</evidence>
<evidence type="ECO:0000256" key="10">
    <source>
        <dbReference type="ARBA" id="ARBA00023157"/>
    </source>
</evidence>
<dbReference type="GO" id="GO:0016020">
    <property type="term" value="C:membrane"/>
    <property type="evidence" value="ECO:0007669"/>
    <property type="project" value="UniProtKB-SubCell"/>
</dbReference>
<feature type="disulfide bond" evidence="12">
    <location>
        <begin position="155"/>
        <end position="164"/>
    </location>
</feature>
<keyword evidence="7" id="KW-0914">Notch signaling pathway</keyword>
<feature type="disulfide bond" evidence="12">
    <location>
        <begin position="497"/>
        <end position="506"/>
    </location>
</feature>
<evidence type="ECO:0000256" key="11">
    <source>
        <dbReference type="ARBA" id="ARBA00023180"/>
    </source>
</evidence>
<dbReference type="FunFam" id="2.10.25.10:FF:000472">
    <property type="entry name" value="Uncharacterized protein, isoform A"/>
    <property type="match status" value="2"/>
</dbReference>
<dbReference type="PRINTS" id="PR00010">
    <property type="entry name" value="EGFBLOOD"/>
</dbReference>
<comment type="caution">
    <text evidence="12">Lacks conserved residue(s) required for the propagation of feature annotation.</text>
</comment>
<dbReference type="STRING" id="10195.A0A3M7S4G8"/>
<dbReference type="SUPFAM" id="SSF57196">
    <property type="entry name" value="EGF/Laminin"/>
    <property type="match status" value="3"/>
</dbReference>
<evidence type="ECO:0000256" key="8">
    <source>
        <dbReference type="ARBA" id="ARBA00022989"/>
    </source>
</evidence>
<evidence type="ECO:0000256" key="7">
    <source>
        <dbReference type="ARBA" id="ARBA00022976"/>
    </source>
</evidence>
<comment type="subcellular location">
    <subcellularLocation>
        <location evidence="1">Membrane</location>
        <topology evidence="1">Single-pass type I membrane protein</topology>
    </subcellularLocation>
</comment>
<evidence type="ECO:0000256" key="4">
    <source>
        <dbReference type="ARBA" id="ARBA00022692"/>
    </source>
</evidence>
<evidence type="ECO:0000256" key="5">
    <source>
        <dbReference type="ARBA" id="ARBA00022729"/>
    </source>
</evidence>
<dbReference type="Gene3D" id="2.10.25.10">
    <property type="entry name" value="Laminin"/>
    <property type="match status" value="8"/>
</dbReference>
<keyword evidence="2" id="KW-0217">Developmental protein</keyword>
<feature type="signal peptide" evidence="13">
    <location>
        <begin position="1"/>
        <end position="18"/>
    </location>
</feature>
<dbReference type="GO" id="GO:0005509">
    <property type="term" value="F:calcium ion binding"/>
    <property type="evidence" value="ECO:0007669"/>
    <property type="project" value="InterPro"/>
</dbReference>
<keyword evidence="11" id="KW-0325">Glycoprotein</keyword>
<dbReference type="Proteomes" id="UP000276133">
    <property type="component" value="Unassembled WGS sequence"/>
</dbReference>
<evidence type="ECO:0000256" key="6">
    <source>
        <dbReference type="ARBA" id="ARBA00022737"/>
    </source>
</evidence>
<evidence type="ECO:0000256" key="3">
    <source>
        <dbReference type="ARBA" id="ARBA00022536"/>
    </source>
</evidence>
<reference evidence="15 16" key="1">
    <citation type="journal article" date="2018" name="Sci. Rep.">
        <title>Genomic signatures of local adaptation to the degree of environmental predictability in rotifers.</title>
        <authorList>
            <person name="Franch-Gras L."/>
            <person name="Hahn C."/>
            <person name="Garcia-Roger E.M."/>
            <person name="Carmona M.J."/>
            <person name="Serra M."/>
            <person name="Gomez A."/>
        </authorList>
    </citation>
    <scope>NUCLEOTIDE SEQUENCE [LARGE SCALE GENOMIC DNA]</scope>
    <source>
        <strain evidence="15">HYR1</strain>
    </source>
</reference>
<keyword evidence="5 13" id="KW-0732">Signal</keyword>
<dbReference type="AlphaFoldDB" id="A0A3M7S4G8"/>
<dbReference type="FunFam" id="2.10.25.10:FF:000146">
    <property type="entry name" value="Putative neurogenic locus notch"/>
    <property type="match status" value="1"/>
</dbReference>
<dbReference type="InterPro" id="IPR018097">
    <property type="entry name" value="EGF_Ca-bd_CS"/>
</dbReference>
<dbReference type="GO" id="GO:0007219">
    <property type="term" value="P:Notch signaling pathway"/>
    <property type="evidence" value="ECO:0007669"/>
    <property type="project" value="UniProtKB-KW"/>
</dbReference>
<dbReference type="PROSITE" id="PS00022">
    <property type="entry name" value="EGF_1"/>
    <property type="match status" value="6"/>
</dbReference>
<dbReference type="OrthoDB" id="283575at2759"/>
<evidence type="ECO:0000313" key="15">
    <source>
        <dbReference type="EMBL" id="RNA30714.1"/>
    </source>
</evidence>
<keyword evidence="8" id="KW-1133">Transmembrane helix</keyword>
<dbReference type="SMART" id="SM00181">
    <property type="entry name" value="EGF"/>
    <property type="match status" value="9"/>
</dbReference>
<keyword evidence="3 12" id="KW-0245">EGF-like domain</keyword>
<evidence type="ECO:0000313" key="16">
    <source>
        <dbReference type="Proteomes" id="UP000276133"/>
    </source>
</evidence>
<comment type="caution">
    <text evidence="15">The sequence shown here is derived from an EMBL/GenBank/DDBJ whole genome shotgun (WGS) entry which is preliminary data.</text>
</comment>